<dbReference type="PANTHER" id="PTHR47505">
    <property type="entry name" value="DNA UTILIZATION PROTEIN YHGH"/>
    <property type="match status" value="1"/>
</dbReference>
<evidence type="ECO:0000313" key="2">
    <source>
        <dbReference type="EMBL" id="OIK20329.1"/>
    </source>
</evidence>
<comment type="caution">
    <text evidence="2">The sequence shown here is derived from an EMBL/GenBank/DDBJ whole genome shotgun (WGS) entry which is preliminary data.</text>
</comment>
<gene>
    <name evidence="2" type="ORF">BKP66_11905</name>
</gene>
<dbReference type="CDD" id="cd06223">
    <property type="entry name" value="PRTases_typeI"/>
    <property type="match status" value="1"/>
</dbReference>
<evidence type="ECO:0000313" key="3">
    <source>
        <dbReference type="Proteomes" id="UP000180036"/>
    </source>
</evidence>
<dbReference type="SUPFAM" id="SSF53271">
    <property type="entry name" value="PRTase-like"/>
    <property type="match status" value="1"/>
</dbReference>
<protein>
    <recommendedName>
        <fullName evidence="4">ComF family protein</fullName>
    </recommendedName>
</protein>
<name>A0AAP7N5D7_BACAM</name>
<dbReference type="Proteomes" id="UP000180036">
    <property type="component" value="Unassembled WGS sequence"/>
</dbReference>
<dbReference type="AlphaFoldDB" id="A0AAP7N5D7"/>
<dbReference type="Gene3D" id="3.40.50.2020">
    <property type="match status" value="1"/>
</dbReference>
<evidence type="ECO:0008006" key="4">
    <source>
        <dbReference type="Google" id="ProtNLM"/>
    </source>
</evidence>
<accession>A0AAP7N5D7</accession>
<reference evidence="2 3" key="1">
    <citation type="submission" date="2016-10" db="EMBL/GenBank/DDBJ databases">
        <authorList>
            <person name="Marach S."/>
            <person name="Prathuangwong S."/>
            <person name="Takikawa Y."/>
            <person name="Dohra H."/>
        </authorList>
    </citation>
    <scope>NUCLEOTIDE SEQUENCE [LARGE SCALE GENOMIC DNA]</scope>
    <source>
        <strain evidence="2 3">K2</strain>
    </source>
</reference>
<proteinExistence type="inferred from homology"/>
<sequence>MFLKTNELQCLLVYLDAFSYQEINYLNEKITNMGKQIIFIQTEETVKLPNNSLLIQETFQDRVFGPRKIIESAMRLTDLASYQMILVSKDHLKLKSAVHLPISTVLFNENPHINYNDIGNLPDLKLGNIRGIPELFKKTTGYFSEVFSTHLSKKSKWSESGYIFKFFAHSEKTNLEIISGGRYFGPKHSLYESSQLSKRIRKSKNETSQDNLFNDIFFSIIKVINEVQNVNGITRVPSRPEKKDRLAPIVSLLSKRLGTVDLSPNLSCKHNYPPHKNLNKEQRFMNVKDQFSARLHNSLDHVVLIDDVFTTGATMLECAKELYNAGIKKVTGVVLGVNQFADEFMDRFISCEKCGGKLQLFLNKRNYSAFYGCTEYQEHQCPTHSYGDGLKRMVTENSFDLVNTNEEF</sequence>
<dbReference type="EMBL" id="MOEA01000003">
    <property type="protein sequence ID" value="OIK20329.1"/>
    <property type="molecule type" value="Genomic_DNA"/>
</dbReference>
<dbReference type="InterPro" id="IPR000836">
    <property type="entry name" value="PRTase_dom"/>
</dbReference>
<comment type="similarity">
    <text evidence="1">Belongs to the ComF/GntX family.</text>
</comment>
<evidence type="ECO:0000256" key="1">
    <source>
        <dbReference type="ARBA" id="ARBA00008007"/>
    </source>
</evidence>
<dbReference type="InterPro" id="IPR051910">
    <property type="entry name" value="ComF/GntX_DNA_util-trans"/>
</dbReference>
<organism evidence="2 3">
    <name type="scientific">Bacillus amyloliquefaciens</name>
    <name type="common">Bacillus velezensis</name>
    <dbReference type="NCBI Taxonomy" id="1390"/>
    <lineage>
        <taxon>Bacteria</taxon>
        <taxon>Bacillati</taxon>
        <taxon>Bacillota</taxon>
        <taxon>Bacilli</taxon>
        <taxon>Bacillales</taxon>
        <taxon>Bacillaceae</taxon>
        <taxon>Bacillus</taxon>
        <taxon>Bacillus amyloliquefaciens group</taxon>
    </lineage>
</organism>
<dbReference type="InterPro" id="IPR029057">
    <property type="entry name" value="PRTase-like"/>
</dbReference>
<dbReference type="PANTHER" id="PTHR47505:SF1">
    <property type="entry name" value="DNA UTILIZATION PROTEIN YHGH"/>
    <property type="match status" value="1"/>
</dbReference>